<sequence length="406" mass="43489">MVVLHPFAALRPPPELAERVAAPPYDVVDVASARELAAGNPDSFLHVSRPEIDLPDGTDAYSEQVYAAGRRALDGFVTRGLLRPDAEPGLYVYRQELGGRAQTGVVGCVDVDDYESGAIATHEHTRPDKENDRVRHLDALDAHDEPVFLIAPPDAGVRRDVSEATSATPEYDFSTPDGVRHTFWVVASGLVPSLVDAFAAVPRVYVADGHHRSAAAARLRELRRAAGRDSVEAGRFPAVVFPADEVRILPYNRVVRGVPLEGLSGRLREAFEVTSAPGPVEPAERHVFGLYAAGGWLRFSARPGLVDEADVVGRLDVSVLQEHVLGPVLGITDPRTDQRLGFVGGSAGVDGLVRLVGSGAYDLAFALPATSVEELLACADAGAVMPPKSTWFEPKLRSGLFVHRVG</sequence>
<dbReference type="RefSeq" id="WP_166279522.1">
    <property type="nucleotide sequence ID" value="NZ_JAANNP010000002.1"/>
</dbReference>
<organism evidence="1 2">
    <name type="scientific">Motilibacter deserti</name>
    <dbReference type="NCBI Taxonomy" id="2714956"/>
    <lineage>
        <taxon>Bacteria</taxon>
        <taxon>Bacillati</taxon>
        <taxon>Actinomycetota</taxon>
        <taxon>Actinomycetes</taxon>
        <taxon>Motilibacterales</taxon>
        <taxon>Motilibacteraceae</taxon>
        <taxon>Motilibacter</taxon>
    </lineage>
</organism>
<dbReference type="PIRSF" id="PIRSF033563">
    <property type="entry name" value="UCP033563"/>
    <property type="match status" value="1"/>
</dbReference>
<reference evidence="1 2" key="1">
    <citation type="submission" date="2020-03" db="EMBL/GenBank/DDBJ databases">
        <title>Two novel Motilibacter sp.</title>
        <authorList>
            <person name="Liu S."/>
        </authorList>
    </citation>
    <scope>NUCLEOTIDE SEQUENCE [LARGE SCALE GENOMIC DNA]</scope>
    <source>
        <strain evidence="1 2">E257</strain>
    </source>
</reference>
<gene>
    <name evidence="1" type="ORF">G9H71_05885</name>
</gene>
<dbReference type="PANTHER" id="PTHR36454">
    <property type="entry name" value="LMO2823 PROTEIN"/>
    <property type="match status" value="1"/>
</dbReference>
<dbReference type="EMBL" id="JAANNP010000002">
    <property type="protein sequence ID" value="NHC13309.1"/>
    <property type="molecule type" value="Genomic_DNA"/>
</dbReference>
<accession>A0ABX0GR28</accession>
<dbReference type="InterPro" id="IPR008323">
    <property type="entry name" value="UCP033563"/>
</dbReference>
<evidence type="ECO:0000313" key="2">
    <source>
        <dbReference type="Proteomes" id="UP000800981"/>
    </source>
</evidence>
<evidence type="ECO:0000313" key="1">
    <source>
        <dbReference type="EMBL" id="NHC13309.1"/>
    </source>
</evidence>
<dbReference type="PANTHER" id="PTHR36454:SF1">
    <property type="entry name" value="DUF1015 DOMAIN-CONTAINING PROTEIN"/>
    <property type="match status" value="1"/>
</dbReference>
<name>A0ABX0GR28_9ACTN</name>
<comment type="caution">
    <text evidence="1">The sequence shown here is derived from an EMBL/GenBank/DDBJ whole genome shotgun (WGS) entry which is preliminary data.</text>
</comment>
<dbReference type="Pfam" id="PF06245">
    <property type="entry name" value="DUF1015"/>
    <property type="match status" value="1"/>
</dbReference>
<protein>
    <submittedName>
        <fullName evidence="1">DUF1015 domain-containing protein</fullName>
    </submittedName>
</protein>
<dbReference type="Proteomes" id="UP000800981">
    <property type="component" value="Unassembled WGS sequence"/>
</dbReference>
<keyword evidence="2" id="KW-1185">Reference proteome</keyword>
<proteinExistence type="predicted"/>